<keyword evidence="4" id="KW-0862">Zinc</keyword>
<dbReference type="GO" id="GO:0005634">
    <property type="term" value="C:nucleus"/>
    <property type="evidence" value="ECO:0007669"/>
    <property type="project" value="UniProtKB-SubCell"/>
</dbReference>
<dbReference type="InterPro" id="IPR000014">
    <property type="entry name" value="PAS"/>
</dbReference>
<name>A0A9W4TU80_9ASCO</name>
<comment type="similarity">
    <text evidence="2">Belongs to the ERT1/acuK family.</text>
</comment>
<dbReference type="GO" id="GO:0008270">
    <property type="term" value="F:zinc ion binding"/>
    <property type="evidence" value="ECO:0007669"/>
    <property type="project" value="InterPro"/>
</dbReference>
<accession>A0A9W4TU80</accession>
<feature type="compositionally biased region" description="Low complexity" evidence="11">
    <location>
        <begin position="171"/>
        <end position="184"/>
    </location>
</feature>
<evidence type="ECO:0000256" key="7">
    <source>
        <dbReference type="ARBA" id="ARBA00023163"/>
    </source>
</evidence>
<evidence type="ECO:0000256" key="10">
    <source>
        <dbReference type="ARBA" id="ARBA00039294"/>
    </source>
</evidence>
<evidence type="ECO:0000256" key="8">
    <source>
        <dbReference type="ARBA" id="ARBA00023242"/>
    </source>
</evidence>
<dbReference type="GO" id="GO:0000981">
    <property type="term" value="F:DNA-binding transcription factor activity, RNA polymerase II-specific"/>
    <property type="evidence" value="ECO:0007669"/>
    <property type="project" value="InterPro"/>
</dbReference>
<dbReference type="InterPro" id="IPR050335">
    <property type="entry name" value="ERT1_acuK_gluconeogen_tf"/>
</dbReference>
<dbReference type="InterPro" id="IPR001138">
    <property type="entry name" value="Zn2Cys6_DnaBD"/>
</dbReference>
<evidence type="ECO:0000259" key="13">
    <source>
        <dbReference type="PROSITE" id="PS50112"/>
    </source>
</evidence>
<dbReference type="GO" id="GO:0009267">
    <property type="term" value="P:cellular response to starvation"/>
    <property type="evidence" value="ECO:0007669"/>
    <property type="project" value="TreeGrafter"/>
</dbReference>
<dbReference type="PROSITE" id="PS50112">
    <property type="entry name" value="PAS"/>
    <property type="match status" value="1"/>
</dbReference>
<dbReference type="InterPro" id="IPR056751">
    <property type="entry name" value="PAS_13"/>
</dbReference>
<comment type="function">
    <text evidence="9">Transcription factor which regulates nonfermentable carbon utilization.</text>
</comment>
<feature type="region of interest" description="Disordered" evidence="11">
    <location>
        <begin position="171"/>
        <end position="198"/>
    </location>
</feature>
<comment type="caution">
    <text evidence="14">The sequence shown here is derived from an EMBL/GenBank/DDBJ whole genome shotgun (WGS) entry which is preliminary data.</text>
</comment>
<dbReference type="GO" id="GO:0000977">
    <property type="term" value="F:RNA polymerase II transcription regulatory region sequence-specific DNA binding"/>
    <property type="evidence" value="ECO:0007669"/>
    <property type="project" value="TreeGrafter"/>
</dbReference>
<comment type="subcellular location">
    <subcellularLocation>
        <location evidence="1">Nucleus</location>
    </subcellularLocation>
</comment>
<dbReference type="AlphaFoldDB" id="A0A9W4TU80"/>
<dbReference type="SMART" id="SM00066">
    <property type="entry name" value="GAL4"/>
    <property type="match status" value="1"/>
</dbReference>
<protein>
    <recommendedName>
        <fullName evidence="10">Glucose starvation modulator protein 1</fullName>
    </recommendedName>
</protein>
<dbReference type="Pfam" id="PF24990">
    <property type="entry name" value="PAS_13"/>
    <property type="match status" value="2"/>
</dbReference>
<evidence type="ECO:0000259" key="12">
    <source>
        <dbReference type="PROSITE" id="PS50048"/>
    </source>
</evidence>
<evidence type="ECO:0000313" key="14">
    <source>
        <dbReference type="EMBL" id="CAI5756669.1"/>
    </source>
</evidence>
<keyword evidence="5" id="KW-0805">Transcription regulation</keyword>
<feature type="domain" description="PAS" evidence="13">
    <location>
        <begin position="390"/>
        <end position="425"/>
    </location>
</feature>
<feature type="compositionally biased region" description="Polar residues" evidence="11">
    <location>
        <begin position="76"/>
        <end position="97"/>
    </location>
</feature>
<evidence type="ECO:0000256" key="5">
    <source>
        <dbReference type="ARBA" id="ARBA00023015"/>
    </source>
</evidence>
<evidence type="ECO:0000256" key="3">
    <source>
        <dbReference type="ARBA" id="ARBA00022723"/>
    </source>
</evidence>
<dbReference type="PROSITE" id="PS50048">
    <property type="entry name" value="ZN2_CY6_FUNGAL_2"/>
    <property type="match status" value="1"/>
</dbReference>
<gene>
    <name evidence="14" type="ORF">CANVERA_P1187</name>
</gene>
<dbReference type="SUPFAM" id="SSF57701">
    <property type="entry name" value="Zn2/Cys6 DNA-binding domain"/>
    <property type="match status" value="1"/>
</dbReference>
<evidence type="ECO:0000256" key="9">
    <source>
        <dbReference type="ARBA" id="ARBA00037336"/>
    </source>
</evidence>
<dbReference type="OrthoDB" id="2538135at2759"/>
<dbReference type="InterPro" id="IPR036864">
    <property type="entry name" value="Zn2-C6_fun-type_DNA-bd_sf"/>
</dbReference>
<evidence type="ECO:0000256" key="11">
    <source>
        <dbReference type="SAM" id="MobiDB-lite"/>
    </source>
</evidence>
<keyword evidence="6" id="KW-0238">DNA-binding</keyword>
<evidence type="ECO:0000256" key="1">
    <source>
        <dbReference type="ARBA" id="ARBA00004123"/>
    </source>
</evidence>
<reference evidence="14" key="1">
    <citation type="submission" date="2022-12" db="EMBL/GenBank/DDBJ databases">
        <authorList>
            <person name="Brejova B."/>
        </authorList>
    </citation>
    <scope>NUCLEOTIDE SEQUENCE</scope>
</reference>
<dbReference type="EMBL" id="CANTUO010000001">
    <property type="protein sequence ID" value="CAI5756669.1"/>
    <property type="molecule type" value="Genomic_DNA"/>
</dbReference>
<evidence type="ECO:0000256" key="6">
    <source>
        <dbReference type="ARBA" id="ARBA00023125"/>
    </source>
</evidence>
<dbReference type="PANTHER" id="PTHR47659:SF8">
    <property type="entry name" value="GLUCOSE STARVATION MODULATOR PROTEIN 1"/>
    <property type="match status" value="1"/>
</dbReference>
<dbReference type="PROSITE" id="PS00463">
    <property type="entry name" value="ZN2_CY6_FUNGAL_1"/>
    <property type="match status" value="1"/>
</dbReference>
<keyword evidence="8" id="KW-0539">Nucleus</keyword>
<dbReference type="Gene3D" id="4.10.240.10">
    <property type="entry name" value="Zn(2)-C6 fungal-type DNA-binding domain"/>
    <property type="match status" value="1"/>
</dbReference>
<dbReference type="PANTHER" id="PTHR47659">
    <property type="entry name" value="ZN(II)2CYS6 TRANSCRIPTION FACTOR (EUROFUNG)-RELATED"/>
    <property type="match status" value="1"/>
</dbReference>
<dbReference type="Pfam" id="PF00172">
    <property type="entry name" value="Zn_clus"/>
    <property type="match status" value="1"/>
</dbReference>
<feature type="compositionally biased region" description="Polar residues" evidence="11">
    <location>
        <begin position="185"/>
        <end position="198"/>
    </location>
</feature>
<keyword evidence="15" id="KW-1185">Reference proteome</keyword>
<proteinExistence type="inferred from homology"/>
<feature type="domain" description="Zn(2)-C6 fungal-type" evidence="12">
    <location>
        <begin position="19"/>
        <end position="48"/>
    </location>
</feature>
<evidence type="ECO:0000313" key="15">
    <source>
        <dbReference type="Proteomes" id="UP001152885"/>
    </source>
</evidence>
<keyword evidence="3" id="KW-0479">Metal-binding</keyword>
<dbReference type="CDD" id="cd00067">
    <property type="entry name" value="GAL4"/>
    <property type="match status" value="1"/>
</dbReference>
<dbReference type="Proteomes" id="UP001152885">
    <property type="component" value="Unassembled WGS sequence"/>
</dbReference>
<evidence type="ECO:0000256" key="4">
    <source>
        <dbReference type="ARBA" id="ARBA00022833"/>
    </source>
</evidence>
<feature type="region of interest" description="Disordered" evidence="11">
    <location>
        <begin position="72"/>
        <end position="97"/>
    </location>
</feature>
<organism evidence="14 15">
    <name type="scientific">Candida verbasci</name>
    <dbReference type="NCBI Taxonomy" id="1227364"/>
    <lineage>
        <taxon>Eukaryota</taxon>
        <taxon>Fungi</taxon>
        <taxon>Dikarya</taxon>
        <taxon>Ascomycota</taxon>
        <taxon>Saccharomycotina</taxon>
        <taxon>Pichiomycetes</taxon>
        <taxon>Debaryomycetaceae</taxon>
        <taxon>Candida/Lodderomyces clade</taxon>
        <taxon>Candida</taxon>
    </lineage>
</organism>
<keyword evidence="7" id="KW-0804">Transcription</keyword>
<evidence type="ECO:0000256" key="2">
    <source>
        <dbReference type="ARBA" id="ARBA00010855"/>
    </source>
</evidence>
<sequence length="497" mass="57094">MTKKLSLEEKKNRRPTVRACVFCHQKHLQCSNERPCKNCVKRNIANDCKDVERKKVKYLTGESSQLRKKVKIKPESLTSTPGNDESNSSSIINTPNEFNDKQINDILEVPPLPTLNEDNNNILNTTNDVLNNILSENYNSNVPLNQSNSNNFHSNYLNQEYLMLGDILLQSKPTSPSPSNTSASEHNTFSPNHHNFNLDSINQSKKKVIQKLKDSRPFISLGFSKDSSLSLNNLNNMYNQTDNLLDNNLKIQKNVSGKSNPIINFDTHYQDTYVNPLKTHQIYQTVSDIYNNIIINFEYPNSYHALTHFLRNRFSGNNLSPEEKAQKRNSLLIILKLIASYRPTFISAHKSLLKPQDLLFLEMSFQRCLIDYEKLCQLNSSPTIIWRRTGEIVSITDDLLSLLGYTLSDILSKRTFIMEMMYDDESIINYFQLFKSIAIGNLHSSINTKIKLMKKNDSNFIEFSSVWTVKRDLFDIPMLIIGQFLPILPAGDGVRMY</sequence>